<evidence type="ECO:0000313" key="1">
    <source>
        <dbReference type="EMBL" id="GBF42762.1"/>
    </source>
</evidence>
<evidence type="ECO:0000313" key="2">
    <source>
        <dbReference type="Proteomes" id="UP000245206"/>
    </source>
</evidence>
<keyword evidence="2" id="KW-1185">Reference proteome</keyword>
<proteinExistence type="predicted"/>
<organism evidence="1 2">
    <name type="scientific">Leptospira ellinghausenii</name>
    <dbReference type="NCBI Taxonomy" id="1917822"/>
    <lineage>
        <taxon>Bacteria</taxon>
        <taxon>Pseudomonadati</taxon>
        <taxon>Spirochaetota</taxon>
        <taxon>Spirochaetia</taxon>
        <taxon>Leptospirales</taxon>
        <taxon>Leptospiraceae</taxon>
        <taxon>Leptospira</taxon>
    </lineage>
</organism>
<gene>
    <name evidence="1" type="ORF">LPTSP2_20520</name>
</gene>
<reference evidence="2" key="1">
    <citation type="journal article" date="2019" name="Microbiol. Immunol.">
        <title>Molecular and phenotypic characterization of Leptospira johnsonii sp. nov., Leptospira ellinghausenii sp. nov. and Leptospira ryugenii sp. nov. isolated from soil and water in Japan.</title>
        <authorList>
            <person name="Masuzawa T."/>
            <person name="Saito M."/>
            <person name="Nakao R."/>
            <person name="Nikaido Y."/>
            <person name="Matsumoto M."/>
            <person name="Ogawa M."/>
            <person name="Yokoyama M."/>
            <person name="Hidaka Y."/>
            <person name="Tomita J."/>
            <person name="Sakakibara K."/>
            <person name="Suzuki K."/>
            <person name="Yasuda S."/>
            <person name="Sato H."/>
            <person name="Yamaguchi M."/>
            <person name="Yoshida S.I."/>
            <person name="Koizumi N."/>
            <person name="Kawamura Y."/>
        </authorList>
    </citation>
    <scope>NUCLEOTIDE SEQUENCE [LARGE SCALE GENOMIC DNA]</scope>
    <source>
        <strain evidence="2">E18</strain>
    </source>
</reference>
<dbReference type="AlphaFoldDB" id="A0A2P2DDQ5"/>
<dbReference type="EMBL" id="BFAZ01000009">
    <property type="protein sequence ID" value="GBF42762.1"/>
    <property type="molecule type" value="Genomic_DNA"/>
</dbReference>
<protein>
    <submittedName>
        <fullName evidence="1">Anaphase-promoting complex subunit 10</fullName>
    </submittedName>
</protein>
<sequence>MEGFRICGFHLRKLYWIEIETEMTDPNEVFSFPFVMELDDRIDRGYGAQPGRNRKQPIQVQNKAFEYYVTLRP</sequence>
<name>A0A2P2DDQ5_9LEPT</name>
<accession>A0A2P2DDQ5</accession>
<dbReference type="Proteomes" id="UP000245206">
    <property type="component" value="Unassembled WGS sequence"/>
</dbReference>
<comment type="caution">
    <text evidence="1">The sequence shown here is derived from an EMBL/GenBank/DDBJ whole genome shotgun (WGS) entry which is preliminary data.</text>
</comment>